<protein>
    <recommendedName>
        <fullName evidence="4">Myotubularin phosphatase domain-containing protein</fullName>
    </recommendedName>
</protein>
<accession>A0A836KRX0</accession>
<dbReference type="SUPFAM" id="SSF52799">
    <property type="entry name" value="(Phosphotyrosine protein) phosphatases II"/>
    <property type="match status" value="1"/>
</dbReference>
<evidence type="ECO:0000256" key="2">
    <source>
        <dbReference type="PIRSR" id="PIRSR630564-2"/>
    </source>
</evidence>
<dbReference type="SUPFAM" id="SSF57903">
    <property type="entry name" value="FYVE/PHD zinc finger"/>
    <property type="match status" value="1"/>
</dbReference>
<comment type="caution">
    <text evidence="5">The sequence shown here is derived from an EMBL/GenBank/DDBJ whole genome shotgun (WGS) entry which is preliminary data.</text>
</comment>
<reference evidence="5 6" key="1">
    <citation type="submission" date="2021-02" db="EMBL/GenBank/DDBJ databases">
        <title>Leishmania (Mundinia) orientalis Genome sequencing and assembly.</title>
        <authorList>
            <person name="Almutairi H."/>
            <person name="Gatherer D."/>
        </authorList>
    </citation>
    <scope>NUCLEOTIDE SEQUENCE [LARGE SCALE GENOMIC DNA]</scope>
    <source>
        <strain evidence="5">LSCM4</strain>
    </source>
</reference>
<proteinExistence type="predicted"/>
<dbReference type="GeneID" id="92362095"/>
<evidence type="ECO:0000313" key="5">
    <source>
        <dbReference type="EMBL" id="KAG5480470.1"/>
    </source>
</evidence>
<dbReference type="EMBL" id="JAFHLR010000020">
    <property type="protein sequence ID" value="KAG5480470.1"/>
    <property type="molecule type" value="Genomic_DNA"/>
</dbReference>
<dbReference type="PROSITE" id="PS51339">
    <property type="entry name" value="PPASE_MYOTUBULARIN"/>
    <property type="match status" value="1"/>
</dbReference>
<evidence type="ECO:0000313" key="6">
    <source>
        <dbReference type="Proteomes" id="UP000674143"/>
    </source>
</evidence>
<keyword evidence="6" id="KW-1185">Reference proteome</keyword>
<dbReference type="InterPro" id="IPR011011">
    <property type="entry name" value="Znf_FYVE_PHD"/>
</dbReference>
<organism evidence="5 6">
    <name type="scientific">Leishmania orientalis</name>
    <dbReference type="NCBI Taxonomy" id="2249476"/>
    <lineage>
        <taxon>Eukaryota</taxon>
        <taxon>Discoba</taxon>
        <taxon>Euglenozoa</taxon>
        <taxon>Kinetoplastea</taxon>
        <taxon>Metakinetoplastina</taxon>
        <taxon>Trypanosomatida</taxon>
        <taxon>Trypanosomatidae</taxon>
        <taxon>Leishmaniinae</taxon>
        <taxon>Leishmania</taxon>
    </lineage>
</organism>
<feature type="domain" description="Myotubularin phosphatase" evidence="4">
    <location>
        <begin position="251"/>
        <end position="866"/>
    </location>
</feature>
<dbReference type="PANTHER" id="PTHR10807:SF128">
    <property type="entry name" value="PHOSPHATIDYLINOSITOL-3,5-BISPHOSPHATE 3-PHOSPHATASE"/>
    <property type="match status" value="1"/>
</dbReference>
<feature type="active site" description="Phosphocysteine intermediate" evidence="1">
    <location>
        <position position="651"/>
    </location>
</feature>
<feature type="region of interest" description="Disordered" evidence="3">
    <location>
        <begin position="399"/>
        <end position="472"/>
    </location>
</feature>
<dbReference type="InterPro" id="IPR010569">
    <property type="entry name" value="Myotubularin-like_Pase_dom"/>
</dbReference>
<evidence type="ECO:0000259" key="4">
    <source>
        <dbReference type="PROSITE" id="PS51339"/>
    </source>
</evidence>
<dbReference type="RefSeq" id="XP_067063801.1">
    <property type="nucleotide sequence ID" value="XM_067208161.1"/>
</dbReference>
<feature type="compositionally biased region" description="Low complexity" evidence="3">
    <location>
        <begin position="440"/>
        <end position="453"/>
    </location>
</feature>
<name>A0A836KRX0_9TRYP</name>
<dbReference type="CDD" id="cd00065">
    <property type="entry name" value="FYVE_like_SF"/>
    <property type="match status" value="1"/>
</dbReference>
<sequence>MPCAGMPFPPFRPLEGEVLNLNVSSSIDAKDAVALLYFCGGDEKACVVQPCSLALSQYQMHIGPLSREACVEVPYMSIATWGIARASASVTKAFVQVQQQAEETARSSSGTASMSAAIGGGVASPASPSATAAVAIMTPLLSAPPAHVPQPVPLPSRPRYADPLPALHVVTLQTKHVWQYRLIVQSERLLKNIRAHLTVVHCLARVSDLPAFHYAEARQRQQQQRLGGSSGSANSAGDATKTATMWSTEFGWNLYSPQREFTRQLCVDASRPTPEVATEAALQEGRIGLHQDLRPWFSLVDLRDEDRDVGRGERPADCQYTCSPTYPWLFLQPKLVDRELLLKAMAARSRARVPAVSYVCLRTGAVLARSSQPLMRSPQLSADSDVCYTLINMGYAPHHTHPQRTAAPAAAAPPPVPSPLATAKATARGGSPAAANSLKASPVVSATAAVTRPVRPPSLFDDDSDGDGRPTRAANTSIAFCAQQPEKTPANGNRQTFLAASPSAASKATHNSTVTSSAGDAANVGASQPAETSHSAAPNTNANAAKVLLVVDCRPQITAAGNAQLGGGYESGSYYTFCQTNFFEIDNIFGVAKSFEKLRSVLARYQGNTVEKTFLRRLYDSDWLAIVQRVLICSVTAAQSLQSGVSCLVHCTDGWDRTSQCTALAMLLLDPYYRTIVGFCTLIEKEFCSFGHKFAERSGHQLPGRTTVFTHSGVASSDTEQQHGGSAPRLDTSPIFLHFLDAVFQVCRQYPTCFEFTPELLAHLSEVVYGCLYGTFLCNGEQERRLEGVRLRTASVWTDVLRRAQREKAGEVPLCFVNVHYDAATAWRFISQRRRGGGEGGAGALGDFVLLPNCSSKRLVFWEQLYTREDADHYLSYNPNVRAVKTTQRISWGSEFDNFLDAEVEEACADRVSEMASLVALEEFMTAEANTAAVPLPAANTARSAWCVFDAVNCFNCYKSFGMWSTKAQCAACKQYFCTDCHVHDCILQQY</sequence>
<dbReference type="SMR" id="A0A836KRX0"/>
<dbReference type="PANTHER" id="PTHR10807">
    <property type="entry name" value="MYOTUBULARIN-RELATED"/>
    <property type="match status" value="1"/>
</dbReference>
<dbReference type="InterPro" id="IPR030564">
    <property type="entry name" value="Myotubularin"/>
</dbReference>
<dbReference type="GO" id="GO:0005737">
    <property type="term" value="C:cytoplasm"/>
    <property type="evidence" value="ECO:0007669"/>
    <property type="project" value="TreeGrafter"/>
</dbReference>
<feature type="region of interest" description="Disordered" evidence="3">
    <location>
        <begin position="500"/>
        <end position="538"/>
    </location>
</feature>
<dbReference type="PROSITE" id="PS00383">
    <property type="entry name" value="TYR_PHOSPHATASE_1"/>
    <property type="match status" value="1"/>
</dbReference>
<evidence type="ECO:0000256" key="1">
    <source>
        <dbReference type="PIRSR" id="PIRSR630564-1"/>
    </source>
</evidence>
<dbReference type="InterPro" id="IPR029021">
    <property type="entry name" value="Prot-tyrosine_phosphatase-like"/>
</dbReference>
<dbReference type="Pfam" id="PF06602">
    <property type="entry name" value="Myotub-related"/>
    <property type="match status" value="1"/>
</dbReference>
<feature type="compositionally biased region" description="Polar residues" evidence="3">
    <location>
        <begin position="525"/>
        <end position="538"/>
    </location>
</feature>
<dbReference type="Proteomes" id="UP000674143">
    <property type="component" value="Chromosome 20"/>
</dbReference>
<feature type="compositionally biased region" description="Polar residues" evidence="3">
    <location>
        <begin position="500"/>
        <end position="518"/>
    </location>
</feature>
<gene>
    <name evidence="5" type="ORF">LSCM4_06237</name>
</gene>
<feature type="binding site" evidence="2">
    <location>
        <begin position="587"/>
        <end position="588"/>
    </location>
    <ligand>
        <name>substrate</name>
    </ligand>
</feature>
<dbReference type="AlphaFoldDB" id="A0A836KRX0"/>
<dbReference type="InterPro" id="IPR016130">
    <property type="entry name" value="Tyr_Pase_AS"/>
</dbReference>
<feature type="binding site" evidence="2">
    <location>
        <begin position="651"/>
        <end position="657"/>
    </location>
    <ligand>
        <name>substrate</name>
    </ligand>
</feature>
<feature type="region of interest" description="Disordered" evidence="3">
    <location>
        <begin position="220"/>
        <end position="240"/>
    </location>
</feature>
<dbReference type="CDD" id="cd14507">
    <property type="entry name" value="PTP-MTM-like"/>
    <property type="match status" value="1"/>
</dbReference>
<dbReference type="KEGG" id="loi:92362095"/>
<evidence type="ECO:0000256" key="3">
    <source>
        <dbReference type="SAM" id="MobiDB-lite"/>
    </source>
</evidence>
<feature type="compositionally biased region" description="Low complexity" evidence="3">
    <location>
        <begin position="220"/>
        <end position="237"/>
    </location>
</feature>